<evidence type="ECO:0000256" key="1">
    <source>
        <dbReference type="SAM" id="Phobius"/>
    </source>
</evidence>
<evidence type="ECO:0000313" key="2">
    <source>
        <dbReference type="EMBL" id="MBA8991815.1"/>
    </source>
</evidence>
<name>A0AAW3TAR6_9MICO</name>
<dbReference type="Proteomes" id="UP000590225">
    <property type="component" value="Unassembled WGS sequence"/>
</dbReference>
<sequence>MSDAPRVVEDAPRRKGRLRTFLASGSLDIQSKLLVMLLAVSIVAALVVGVVGYLNGRNSLEHAAFNQVTSLRESRITELKRSFGQFTQTVVAQTRNESVIGATKAFESGWDDLQSRPVSDDDHTKVESWYRDSFVPQLDARNGGTANPDQFAPTEDPQAYLQARYTAPFTDYDKAIDQDDAGDGSAWSKAHAEYQPYFQQAVESAGYEDLLLMDTDGDVVYSAYSGADLGTNLHDGPYRDSNLASGYEQALQLTSSDDFVVTDFARYVPSLNVPTLWVMSPVCEDGKVLGVMAVQVPIDLVNQVMTGDDE</sequence>
<dbReference type="AlphaFoldDB" id="A0AAW3TAR6"/>
<gene>
    <name evidence="2" type="ORF">FHW23_003093</name>
</gene>
<accession>A0AAW3TAR6</accession>
<dbReference type="RefSeq" id="WP_220479875.1">
    <property type="nucleotide sequence ID" value="NZ_JACGXP010000005.1"/>
</dbReference>
<keyword evidence="1" id="KW-0812">Transmembrane</keyword>
<keyword evidence="1" id="KW-0472">Membrane</keyword>
<organism evidence="2 3">
    <name type="scientific">Curtobacterium pusillum</name>
    <dbReference type="NCBI Taxonomy" id="69373"/>
    <lineage>
        <taxon>Bacteria</taxon>
        <taxon>Bacillati</taxon>
        <taxon>Actinomycetota</taxon>
        <taxon>Actinomycetes</taxon>
        <taxon>Micrococcales</taxon>
        <taxon>Microbacteriaceae</taxon>
        <taxon>Curtobacterium</taxon>
    </lineage>
</organism>
<reference evidence="2 3" key="1">
    <citation type="submission" date="2020-07" db="EMBL/GenBank/DDBJ databases">
        <title>Above-ground endophytic microbial communities from plants in different locations in the United States.</title>
        <authorList>
            <person name="Frank C."/>
        </authorList>
    </citation>
    <scope>NUCLEOTIDE SEQUENCE [LARGE SCALE GENOMIC DNA]</scope>
    <source>
        <strain evidence="2 3">WPL5_2</strain>
    </source>
</reference>
<dbReference type="Gene3D" id="3.30.450.20">
    <property type="entry name" value="PAS domain"/>
    <property type="match status" value="1"/>
</dbReference>
<evidence type="ECO:0008006" key="4">
    <source>
        <dbReference type="Google" id="ProtNLM"/>
    </source>
</evidence>
<feature type="transmembrane region" description="Helical" evidence="1">
    <location>
        <begin position="33"/>
        <end position="54"/>
    </location>
</feature>
<dbReference type="EMBL" id="JACGXP010000005">
    <property type="protein sequence ID" value="MBA8991815.1"/>
    <property type="molecule type" value="Genomic_DNA"/>
</dbReference>
<dbReference type="InterPro" id="IPR029151">
    <property type="entry name" value="Sensor-like_sf"/>
</dbReference>
<proteinExistence type="predicted"/>
<dbReference type="SUPFAM" id="SSF103190">
    <property type="entry name" value="Sensory domain-like"/>
    <property type="match status" value="1"/>
</dbReference>
<comment type="caution">
    <text evidence="2">The sequence shown here is derived from an EMBL/GenBank/DDBJ whole genome shotgun (WGS) entry which is preliminary data.</text>
</comment>
<evidence type="ECO:0000313" key="3">
    <source>
        <dbReference type="Proteomes" id="UP000590225"/>
    </source>
</evidence>
<protein>
    <recommendedName>
        <fullName evidence="4">Methyl-accepting chemotaxis protein</fullName>
    </recommendedName>
</protein>
<keyword evidence="1" id="KW-1133">Transmembrane helix</keyword>